<evidence type="ECO:0000256" key="5">
    <source>
        <dbReference type="ARBA" id="ARBA00023125"/>
    </source>
</evidence>
<dbReference type="Gene3D" id="3.30.1490.190">
    <property type="match status" value="1"/>
</dbReference>
<evidence type="ECO:0000313" key="9">
    <source>
        <dbReference type="Proteomes" id="UP001165044"/>
    </source>
</evidence>
<dbReference type="PANTHER" id="PTHR33202:SF7">
    <property type="entry name" value="FERRIC UPTAKE REGULATION PROTEIN"/>
    <property type="match status" value="1"/>
</dbReference>
<evidence type="ECO:0000256" key="2">
    <source>
        <dbReference type="ARBA" id="ARBA00022491"/>
    </source>
</evidence>
<keyword evidence="5" id="KW-0238">DNA-binding</keyword>
<keyword evidence="2" id="KW-0678">Repressor</keyword>
<dbReference type="Proteomes" id="UP001165044">
    <property type="component" value="Unassembled WGS sequence"/>
</dbReference>
<dbReference type="EMBL" id="BSDC01000001">
    <property type="protein sequence ID" value="GLH66653.1"/>
    <property type="molecule type" value="Genomic_DNA"/>
</dbReference>
<dbReference type="InterPro" id="IPR036390">
    <property type="entry name" value="WH_DNA-bd_sf"/>
</dbReference>
<reference evidence="8" key="1">
    <citation type="journal article" date="2023" name="Antonie Van Leeuwenhoek">
        <title>Mesoterricola silvestris gen. nov., sp. nov., Mesoterricola sediminis sp. nov., Geothrix oryzae sp. nov., Geothrix edaphica sp. nov., Geothrix rubra sp. nov., and Geothrix limicola sp. nov., six novel members of Acidobacteriota isolated from soils.</title>
        <authorList>
            <person name="Itoh H."/>
            <person name="Sugisawa Y."/>
            <person name="Mise K."/>
            <person name="Xu Z."/>
            <person name="Kuniyasu M."/>
            <person name="Ushijima N."/>
            <person name="Kawano K."/>
            <person name="Kobayashi E."/>
            <person name="Shiratori Y."/>
            <person name="Masuda Y."/>
            <person name="Senoo K."/>
        </authorList>
    </citation>
    <scope>NUCLEOTIDE SEQUENCE</scope>
    <source>
        <strain evidence="8">Red802</strain>
    </source>
</reference>
<dbReference type="RefSeq" id="WP_285607108.1">
    <property type="nucleotide sequence ID" value="NZ_BSDC01000001.1"/>
</dbReference>
<protein>
    <submittedName>
        <fullName evidence="8">Transcriptional repressor</fullName>
    </submittedName>
</protein>
<evidence type="ECO:0000313" key="8">
    <source>
        <dbReference type="EMBL" id="GLH66653.1"/>
    </source>
</evidence>
<dbReference type="InterPro" id="IPR002481">
    <property type="entry name" value="FUR"/>
</dbReference>
<keyword evidence="3" id="KW-0862">Zinc</keyword>
<keyword evidence="4" id="KW-0805">Transcription regulation</keyword>
<proteinExistence type="inferred from homology"/>
<dbReference type="PANTHER" id="PTHR33202">
    <property type="entry name" value="ZINC UPTAKE REGULATION PROTEIN"/>
    <property type="match status" value="1"/>
</dbReference>
<evidence type="ECO:0000256" key="6">
    <source>
        <dbReference type="ARBA" id="ARBA00023163"/>
    </source>
</evidence>
<name>A0ABQ5PWB0_9BACT</name>
<organism evidence="8 9">
    <name type="scientific">Geothrix edaphica</name>
    <dbReference type="NCBI Taxonomy" id="2927976"/>
    <lineage>
        <taxon>Bacteria</taxon>
        <taxon>Pseudomonadati</taxon>
        <taxon>Acidobacteriota</taxon>
        <taxon>Holophagae</taxon>
        <taxon>Holophagales</taxon>
        <taxon>Holophagaceae</taxon>
        <taxon>Geothrix</taxon>
    </lineage>
</organism>
<dbReference type="Pfam" id="PF01475">
    <property type="entry name" value="FUR"/>
    <property type="match status" value="1"/>
</dbReference>
<dbReference type="InterPro" id="IPR043135">
    <property type="entry name" value="Fur_C"/>
</dbReference>
<accession>A0ABQ5PWB0</accession>
<evidence type="ECO:0000256" key="4">
    <source>
        <dbReference type="ARBA" id="ARBA00023015"/>
    </source>
</evidence>
<dbReference type="InterPro" id="IPR036388">
    <property type="entry name" value="WH-like_DNA-bd_sf"/>
</dbReference>
<comment type="caution">
    <text evidence="8">The sequence shown here is derived from an EMBL/GenBank/DDBJ whole genome shotgun (WGS) entry which is preliminary data.</text>
</comment>
<evidence type="ECO:0000256" key="1">
    <source>
        <dbReference type="ARBA" id="ARBA00007957"/>
    </source>
</evidence>
<comment type="similarity">
    <text evidence="1">Belongs to the Fur family.</text>
</comment>
<evidence type="ECO:0000256" key="3">
    <source>
        <dbReference type="ARBA" id="ARBA00022833"/>
    </source>
</evidence>
<evidence type="ECO:0000256" key="7">
    <source>
        <dbReference type="SAM" id="MobiDB-lite"/>
    </source>
</evidence>
<dbReference type="SUPFAM" id="SSF46785">
    <property type="entry name" value="Winged helix' DNA-binding domain"/>
    <property type="match status" value="1"/>
</dbReference>
<sequence>MSDPGPASSPSLRAAGMRQTPQREGILQVLKDSDRPLTVEEIWERMPERRSGLPTVYRNLERFVQEGWAESIMGPDQVMRFVRCDSRRHHHHLQCERCGRTVEVDACGLDESLIELETLSGFRITRHQLMLFGLCPTCRSEKDR</sequence>
<feature type="region of interest" description="Disordered" evidence="7">
    <location>
        <begin position="1"/>
        <end position="25"/>
    </location>
</feature>
<gene>
    <name evidence="8" type="ORF">GETHED_10170</name>
</gene>
<keyword evidence="6" id="KW-0804">Transcription</keyword>
<dbReference type="CDD" id="cd07153">
    <property type="entry name" value="Fur_like"/>
    <property type="match status" value="1"/>
</dbReference>
<dbReference type="Gene3D" id="1.10.10.10">
    <property type="entry name" value="Winged helix-like DNA-binding domain superfamily/Winged helix DNA-binding domain"/>
    <property type="match status" value="1"/>
</dbReference>
<keyword evidence="9" id="KW-1185">Reference proteome</keyword>